<dbReference type="AlphaFoldDB" id="A0A369JTA8"/>
<dbReference type="Proteomes" id="UP000076154">
    <property type="component" value="Unassembled WGS sequence"/>
</dbReference>
<evidence type="ECO:0000313" key="2">
    <source>
        <dbReference type="Proteomes" id="UP000076154"/>
    </source>
</evidence>
<comment type="caution">
    <text evidence="1">The sequence shown here is derived from an EMBL/GenBank/DDBJ whole genome shotgun (WGS) entry which is preliminary data.</text>
</comment>
<name>A0A369JTA8_HYPMA</name>
<organism evidence="1 2">
    <name type="scientific">Hypsizygus marmoreus</name>
    <name type="common">White beech mushroom</name>
    <name type="synonym">Agaricus marmoreus</name>
    <dbReference type="NCBI Taxonomy" id="39966"/>
    <lineage>
        <taxon>Eukaryota</taxon>
        <taxon>Fungi</taxon>
        <taxon>Dikarya</taxon>
        <taxon>Basidiomycota</taxon>
        <taxon>Agaricomycotina</taxon>
        <taxon>Agaricomycetes</taxon>
        <taxon>Agaricomycetidae</taxon>
        <taxon>Agaricales</taxon>
        <taxon>Tricholomatineae</taxon>
        <taxon>Lyophyllaceae</taxon>
        <taxon>Hypsizygus</taxon>
    </lineage>
</organism>
<reference evidence="1" key="1">
    <citation type="submission" date="2018-04" db="EMBL/GenBank/DDBJ databases">
        <title>Whole genome sequencing of Hypsizygus marmoreus.</title>
        <authorList>
            <person name="Choi I.-G."/>
            <person name="Min B."/>
            <person name="Kim J.-G."/>
            <person name="Kim S."/>
            <person name="Oh Y.-L."/>
            <person name="Kong W.-S."/>
            <person name="Park H."/>
            <person name="Jeong J."/>
            <person name="Song E.-S."/>
        </authorList>
    </citation>
    <scope>NUCLEOTIDE SEQUENCE [LARGE SCALE GENOMIC DNA]</scope>
    <source>
        <strain evidence="1">51987-8</strain>
    </source>
</reference>
<dbReference type="InParanoid" id="A0A369JTA8"/>
<sequence>MLEASQHTAQADPETQNACRVTDDFELLQLSEDFTESSTSSILGRITWISYQQQKYLTRTLTNWDPVLGATTASKSWYQLKTSGPFFDERDEGFLELVDWAEYGPESGSLPFLFDITDDGFEAGGAQWGGK</sequence>
<dbReference type="EMBL" id="LUEZ02000040">
    <property type="protein sequence ID" value="RDB25539.1"/>
    <property type="molecule type" value="Genomic_DNA"/>
</dbReference>
<keyword evidence="2" id="KW-1185">Reference proteome</keyword>
<evidence type="ECO:0000313" key="1">
    <source>
        <dbReference type="EMBL" id="RDB25539.1"/>
    </source>
</evidence>
<proteinExistence type="predicted"/>
<gene>
    <name evidence="1" type="ORF">Hypma_006171</name>
</gene>
<protein>
    <submittedName>
        <fullName evidence="1">Uncharacterized protein</fullName>
    </submittedName>
</protein>
<accession>A0A369JTA8</accession>